<dbReference type="InterPro" id="IPR002316">
    <property type="entry name" value="Pro-tRNA-ligase_IIa"/>
</dbReference>
<dbReference type="HOGENOM" id="CLU_016739_2_2_1"/>
<keyword evidence="16" id="KW-1185">Reference proteome</keyword>
<evidence type="ECO:0000256" key="2">
    <source>
        <dbReference type="ARBA" id="ARBA00008226"/>
    </source>
</evidence>
<dbReference type="PANTHER" id="PTHR42753:SF2">
    <property type="entry name" value="PROLINE--TRNA LIGASE"/>
    <property type="match status" value="1"/>
</dbReference>
<organism evidence="14">
    <name type="scientific">Gaeumannomyces tritici (strain R3-111a-1)</name>
    <name type="common">Wheat and barley take-all root rot fungus</name>
    <name type="synonym">Gaeumannomyces graminis var. tritici</name>
    <dbReference type="NCBI Taxonomy" id="644352"/>
    <lineage>
        <taxon>Eukaryota</taxon>
        <taxon>Fungi</taxon>
        <taxon>Dikarya</taxon>
        <taxon>Ascomycota</taxon>
        <taxon>Pezizomycotina</taxon>
        <taxon>Sordariomycetes</taxon>
        <taxon>Sordariomycetidae</taxon>
        <taxon>Magnaporthales</taxon>
        <taxon>Magnaporthaceae</taxon>
        <taxon>Gaeumannomyces</taxon>
    </lineage>
</organism>
<dbReference type="STRING" id="644352.J3NJ38"/>
<reference evidence="16" key="1">
    <citation type="submission" date="2010-07" db="EMBL/GenBank/DDBJ databases">
        <title>The genome sequence of Gaeumannomyces graminis var. tritici strain R3-111a-1.</title>
        <authorList>
            <consortium name="The Broad Institute Genome Sequencing Platform"/>
            <person name="Ma L.-J."/>
            <person name="Dead R."/>
            <person name="Young S."/>
            <person name="Zeng Q."/>
            <person name="Koehrsen M."/>
            <person name="Alvarado L."/>
            <person name="Berlin A."/>
            <person name="Chapman S.B."/>
            <person name="Chen Z."/>
            <person name="Freedman E."/>
            <person name="Gellesch M."/>
            <person name="Goldberg J."/>
            <person name="Griggs A."/>
            <person name="Gujja S."/>
            <person name="Heilman E.R."/>
            <person name="Heiman D."/>
            <person name="Hepburn T."/>
            <person name="Howarth C."/>
            <person name="Jen D."/>
            <person name="Larson L."/>
            <person name="Mehta T."/>
            <person name="Neiman D."/>
            <person name="Pearson M."/>
            <person name="Roberts A."/>
            <person name="Saif S."/>
            <person name="Shea T."/>
            <person name="Shenoy N."/>
            <person name="Sisk P."/>
            <person name="Stolte C."/>
            <person name="Sykes S."/>
            <person name="Walk T."/>
            <person name="White J."/>
            <person name="Yandava C."/>
            <person name="Haas B."/>
            <person name="Nusbaum C."/>
            <person name="Birren B."/>
        </authorList>
    </citation>
    <scope>NUCLEOTIDE SEQUENCE [LARGE SCALE GENOMIC DNA]</scope>
    <source>
        <strain evidence="16">R3-111a-1</strain>
    </source>
</reference>
<evidence type="ECO:0000256" key="6">
    <source>
        <dbReference type="ARBA" id="ARBA00022598"/>
    </source>
</evidence>
<keyword evidence="10 14" id="KW-0030">Aminoacyl-tRNA synthetase</keyword>
<dbReference type="InterPro" id="IPR050062">
    <property type="entry name" value="Pro-tRNA_synthetase"/>
</dbReference>
<dbReference type="GO" id="GO:0005739">
    <property type="term" value="C:mitochondrion"/>
    <property type="evidence" value="ECO:0007669"/>
    <property type="project" value="TreeGrafter"/>
</dbReference>
<reference evidence="15" key="4">
    <citation type="journal article" date="2015" name="G3 (Bethesda)">
        <title>Genome sequences of three phytopathogenic species of the Magnaporthaceae family of fungi.</title>
        <authorList>
            <person name="Okagaki L.H."/>
            <person name="Nunes C.C."/>
            <person name="Sailsbery J."/>
            <person name="Clay B."/>
            <person name="Brown D."/>
            <person name="John T."/>
            <person name="Oh Y."/>
            <person name="Young N."/>
            <person name="Fitzgerald M."/>
            <person name="Haas B.J."/>
            <person name="Zeng Q."/>
            <person name="Young S."/>
            <person name="Adiconis X."/>
            <person name="Fan L."/>
            <person name="Levin J.Z."/>
            <person name="Mitchell T.K."/>
            <person name="Okubara P.A."/>
            <person name="Farman M.L."/>
            <person name="Kohn L.M."/>
            <person name="Birren B."/>
            <person name="Ma L.-J."/>
            <person name="Dean R.A."/>
        </authorList>
    </citation>
    <scope>NUCLEOTIDE SEQUENCE</scope>
    <source>
        <strain evidence="15">R3-111a-1</strain>
    </source>
</reference>
<dbReference type="EC" id="6.1.1.15" evidence="4"/>
<dbReference type="FunCoup" id="J3NJ38">
    <property type="interactions" value="406"/>
</dbReference>
<dbReference type="EnsemblFungi" id="EJT81288">
    <property type="protein sequence ID" value="EJT81288"/>
    <property type="gene ID" value="GGTG_01272"/>
</dbReference>
<dbReference type="SUPFAM" id="SSF52954">
    <property type="entry name" value="Class II aaRS ABD-related"/>
    <property type="match status" value="1"/>
</dbReference>
<evidence type="ECO:0000256" key="10">
    <source>
        <dbReference type="ARBA" id="ARBA00023146"/>
    </source>
</evidence>
<dbReference type="InterPro" id="IPR002314">
    <property type="entry name" value="aa-tRNA-synt_IIb"/>
</dbReference>
<evidence type="ECO:0000256" key="1">
    <source>
        <dbReference type="ARBA" id="ARBA00004496"/>
    </source>
</evidence>
<evidence type="ECO:0000256" key="12">
    <source>
        <dbReference type="ARBA" id="ARBA00047671"/>
    </source>
</evidence>
<evidence type="ECO:0000256" key="8">
    <source>
        <dbReference type="ARBA" id="ARBA00022840"/>
    </source>
</evidence>
<evidence type="ECO:0000256" key="5">
    <source>
        <dbReference type="ARBA" id="ARBA00022490"/>
    </source>
</evidence>
<dbReference type="InterPro" id="IPR045864">
    <property type="entry name" value="aa-tRNA-synth_II/BPL/LPL"/>
</dbReference>
<protein>
    <recommendedName>
        <fullName evidence="4">proline--tRNA ligase</fullName>
        <ecNumber evidence="4">6.1.1.15</ecNumber>
    </recommendedName>
    <alternativeName>
        <fullName evidence="11">Prolyl-tRNA synthetase</fullName>
    </alternativeName>
</protein>
<dbReference type="PANTHER" id="PTHR42753">
    <property type="entry name" value="MITOCHONDRIAL RIBOSOME PROTEIN L39/PROLYL-TRNA LIGASE FAMILY MEMBER"/>
    <property type="match status" value="1"/>
</dbReference>
<dbReference type="SUPFAM" id="SSF55681">
    <property type="entry name" value="Class II aaRS and biotin synthetases"/>
    <property type="match status" value="1"/>
</dbReference>
<evidence type="ECO:0000256" key="3">
    <source>
        <dbReference type="ARBA" id="ARBA00011738"/>
    </source>
</evidence>
<comment type="subunit">
    <text evidence="3">Homodimer.</text>
</comment>
<reference evidence="15" key="5">
    <citation type="submission" date="2018-04" db="UniProtKB">
        <authorList>
            <consortium name="EnsemblFungi"/>
        </authorList>
    </citation>
    <scope>IDENTIFICATION</scope>
    <source>
        <strain evidence="15">R3-111a-1</strain>
    </source>
</reference>
<keyword evidence="6" id="KW-0436">Ligase</keyword>
<comment type="subcellular location">
    <subcellularLocation>
        <location evidence="1">Cytoplasm</location>
    </subcellularLocation>
</comment>
<dbReference type="GO" id="GO:0005524">
    <property type="term" value="F:ATP binding"/>
    <property type="evidence" value="ECO:0007669"/>
    <property type="project" value="UniProtKB-KW"/>
</dbReference>
<sequence>MLARLRLGPWSPSGTTNLLACQRLSARAVHLDHRVRLQNSYVPQGAVTDRNRKAEEDGHSKLIRAGFLRQAHAGIFHLLPMGFRVQEKIKRLIDKHMQSIGASRVSLSAISSPSLWRKSGRYDKIGSELFQLVDRKDTPYLLSPTHEEEITSLVRQTVVSYKSLPLRVYQITRKYRDEFRPRKGLLRSREFMMKDLYTFDVSIKSALTTYNEVRAAYDKLFSELRLPVLIAEASSGDIGGDLSHEYHLVTSQGEDDVIKCDGCGYTANSEVAETSLSIRQDPDIPKPTSADVKVWRGISKDRRTLVNVWYSGPARDAESVNIHAVKRLVPNIDTSIEDASDSWWAALRPPEEVEGGSADSYAGPRPSLRFVNLVDGSIAHLNIRALAKEEIASAVLPFRKEAAAELDVPLPEFISNDKHGEQLRLLAIQDGDPCPKCDSGALKVTQAIELGHTFHLGDRYSEPMGASINVPSSKIDQDEQAATPCSAADSAARGSGEHEIKVNMQMGCHGIGVSRIMGAVADHLADDRGLNWPRAIAPYEVAVLAHTNLDEEAVQVYDMLDRGGSSRDAASPPTAPLDLLLDDRDRSLPWRLKDADLMGYPVIVVLGNEWGKTRRCEVQCRQLGVQEFVSVDDLYSRVSELLGKL</sequence>
<dbReference type="Pfam" id="PF00587">
    <property type="entry name" value="tRNA-synt_2b"/>
    <property type="match status" value="1"/>
</dbReference>
<evidence type="ECO:0000313" key="16">
    <source>
        <dbReference type="Proteomes" id="UP000006039"/>
    </source>
</evidence>
<dbReference type="VEuPathDB" id="FungiDB:GGTG_01272"/>
<dbReference type="FunFam" id="3.30.930.10:FF:000066">
    <property type="entry name" value="Proline--tRNA ligase"/>
    <property type="match status" value="1"/>
</dbReference>
<dbReference type="Proteomes" id="UP000006039">
    <property type="component" value="Unassembled WGS sequence"/>
</dbReference>
<evidence type="ECO:0000259" key="13">
    <source>
        <dbReference type="PROSITE" id="PS50862"/>
    </source>
</evidence>
<dbReference type="GO" id="GO:0006433">
    <property type="term" value="P:prolyl-tRNA aminoacylation"/>
    <property type="evidence" value="ECO:0007669"/>
    <property type="project" value="InterPro"/>
</dbReference>
<dbReference type="InterPro" id="IPR006195">
    <property type="entry name" value="aa-tRNA-synth_II"/>
</dbReference>
<keyword evidence="7" id="KW-0547">Nucleotide-binding</keyword>
<dbReference type="OrthoDB" id="10267474at2759"/>
<comment type="similarity">
    <text evidence="2">Belongs to the class-II aminoacyl-tRNA synthetase family.</text>
</comment>
<feature type="domain" description="Aminoacyl-transfer RNA synthetases class-II family profile" evidence="13">
    <location>
        <begin position="82"/>
        <end position="533"/>
    </location>
</feature>
<keyword evidence="8" id="KW-0067">ATP-binding</keyword>
<evidence type="ECO:0000256" key="7">
    <source>
        <dbReference type="ARBA" id="ARBA00022741"/>
    </source>
</evidence>
<name>J3NJ38_GAET3</name>
<dbReference type="GeneID" id="20341730"/>
<dbReference type="PRINTS" id="PR01046">
    <property type="entry name" value="TRNASYNTHPRO"/>
</dbReference>
<evidence type="ECO:0000313" key="15">
    <source>
        <dbReference type="EnsemblFungi" id="EJT81288"/>
    </source>
</evidence>
<dbReference type="PROSITE" id="PS50862">
    <property type="entry name" value="AA_TRNA_LIGASE_II"/>
    <property type="match status" value="1"/>
</dbReference>
<gene>
    <name evidence="15" type="primary">20341730</name>
    <name evidence="14" type="ORF">GGTG_01272</name>
</gene>
<dbReference type="EMBL" id="GL385395">
    <property type="protein sequence ID" value="EJT81288.1"/>
    <property type="molecule type" value="Genomic_DNA"/>
</dbReference>
<keyword evidence="9" id="KW-0648">Protein biosynthesis</keyword>
<evidence type="ECO:0000256" key="4">
    <source>
        <dbReference type="ARBA" id="ARBA00012831"/>
    </source>
</evidence>
<comment type="catalytic activity">
    <reaction evidence="12">
        <text>tRNA(Pro) + L-proline + ATP = L-prolyl-tRNA(Pro) + AMP + diphosphate</text>
        <dbReference type="Rhea" id="RHEA:14305"/>
        <dbReference type="Rhea" id="RHEA-COMP:9700"/>
        <dbReference type="Rhea" id="RHEA-COMP:9702"/>
        <dbReference type="ChEBI" id="CHEBI:30616"/>
        <dbReference type="ChEBI" id="CHEBI:33019"/>
        <dbReference type="ChEBI" id="CHEBI:60039"/>
        <dbReference type="ChEBI" id="CHEBI:78442"/>
        <dbReference type="ChEBI" id="CHEBI:78532"/>
        <dbReference type="ChEBI" id="CHEBI:456215"/>
        <dbReference type="EC" id="6.1.1.15"/>
    </reaction>
</comment>
<dbReference type="Gene3D" id="3.40.50.800">
    <property type="entry name" value="Anticodon-binding domain"/>
    <property type="match status" value="1"/>
</dbReference>
<evidence type="ECO:0000256" key="9">
    <source>
        <dbReference type="ARBA" id="ARBA00022917"/>
    </source>
</evidence>
<evidence type="ECO:0000256" key="11">
    <source>
        <dbReference type="ARBA" id="ARBA00029731"/>
    </source>
</evidence>
<dbReference type="Pfam" id="PF03129">
    <property type="entry name" value="HGTP_anticodon"/>
    <property type="match status" value="1"/>
</dbReference>
<proteinExistence type="inferred from homology"/>
<reference evidence="14" key="2">
    <citation type="submission" date="2010-07" db="EMBL/GenBank/DDBJ databases">
        <authorList>
            <consortium name="The Broad Institute Genome Sequencing Platform"/>
            <consortium name="Broad Institute Genome Sequencing Center for Infectious Disease"/>
            <person name="Ma L.-J."/>
            <person name="Dead R."/>
            <person name="Young S."/>
            <person name="Zeng Q."/>
            <person name="Koehrsen M."/>
            <person name="Alvarado L."/>
            <person name="Berlin A."/>
            <person name="Chapman S.B."/>
            <person name="Chen Z."/>
            <person name="Freedman E."/>
            <person name="Gellesch M."/>
            <person name="Goldberg J."/>
            <person name="Griggs A."/>
            <person name="Gujja S."/>
            <person name="Heilman E.R."/>
            <person name="Heiman D."/>
            <person name="Hepburn T."/>
            <person name="Howarth C."/>
            <person name="Jen D."/>
            <person name="Larson L."/>
            <person name="Mehta T."/>
            <person name="Neiman D."/>
            <person name="Pearson M."/>
            <person name="Roberts A."/>
            <person name="Saif S."/>
            <person name="Shea T."/>
            <person name="Shenoy N."/>
            <person name="Sisk P."/>
            <person name="Stolte C."/>
            <person name="Sykes S."/>
            <person name="Walk T."/>
            <person name="White J."/>
            <person name="Yandava C."/>
            <person name="Haas B."/>
            <person name="Nusbaum C."/>
            <person name="Birren B."/>
        </authorList>
    </citation>
    <scope>NUCLEOTIDE SEQUENCE</scope>
    <source>
        <strain evidence="14">R3-111a-1</strain>
    </source>
</reference>
<evidence type="ECO:0000313" key="14">
    <source>
        <dbReference type="EMBL" id="EJT81288.1"/>
    </source>
</evidence>
<dbReference type="GO" id="GO:0004827">
    <property type="term" value="F:proline-tRNA ligase activity"/>
    <property type="evidence" value="ECO:0007669"/>
    <property type="project" value="UniProtKB-EC"/>
</dbReference>
<accession>J3NJ38</accession>
<dbReference type="InterPro" id="IPR004154">
    <property type="entry name" value="Anticodon-bd"/>
</dbReference>
<dbReference type="RefSeq" id="XP_009217297.1">
    <property type="nucleotide sequence ID" value="XM_009219033.1"/>
</dbReference>
<dbReference type="Gene3D" id="3.30.930.10">
    <property type="entry name" value="Bira Bifunctional Protein, Domain 2"/>
    <property type="match status" value="2"/>
</dbReference>
<dbReference type="InterPro" id="IPR036621">
    <property type="entry name" value="Anticodon-bd_dom_sf"/>
</dbReference>
<keyword evidence="5" id="KW-0963">Cytoplasm</keyword>
<reference evidence="14" key="3">
    <citation type="submission" date="2010-09" db="EMBL/GenBank/DDBJ databases">
        <title>Annotation of Gaeumannomyces graminis var. tritici R3-111a-1.</title>
        <authorList>
            <consortium name="The Broad Institute Genome Sequencing Platform"/>
            <person name="Ma L.-J."/>
            <person name="Dead R."/>
            <person name="Young S.K."/>
            <person name="Zeng Q."/>
            <person name="Gargeya S."/>
            <person name="Fitzgerald M."/>
            <person name="Haas B."/>
            <person name="Abouelleil A."/>
            <person name="Alvarado L."/>
            <person name="Arachchi H.M."/>
            <person name="Berlin A."/>
            <person name="Brown A."/>
            <person name="Chapman S.B."/>
            <person name="Chen Z."/>
            <person name="Dunbar C."/>
            <person name="Freedman E."/>
            <person name="Gearin G."/>
            <person name="Gellesch M."/>
            <person name="Goldberg J."/>
            <person name="Griggs A."/>
            <person name="Gujja S."/>
            <person name="Heiman D."/>
            <person name="Howarth C."/>
            <person name="Larson L."/>
            <person name="Lui A."/>
            <person name="MacDonald P.J.P."/>
            <person name="Mehta T."/>
            <person name="Montmayeur A."/>
            <person name="Murphy C."/>
            <person name="Neiman D."/>
            <person name="Pearson M."/>
            <person name="Priest M."/>
            <person name="Roberts A."/>
            <person name="Saif S."/>
            <person name="Shea T."/>
            <person name="Shenoy N."/>
            <person name="Sisk P."/>
            <person name="Stolte C."/>
            <person name="Sykes S."/>
            <person name="Yandava C."/>
            <person name="Wortman J."/>
            <person name="Nusbaum C."/>
            <person name="Birren B."/>
        </authorList>
    </citation>
    <scope>NUCLEOTIDE SEQUENCE</scope>
    <source>
        <strain evidence="14">R3-111a-1</strain>
    </source>
</reference>
<dbReference type="eggNOG" id="KOG2324">
    <property type="taxonomic scope" value="Eukaryota"/>
</dbReference>
<dbReference type="AlphaFoldDB" id="J3NJ38"/>